<dbReference type="PROSITE" id="PS50005">
    <property type="entry name" value="TPR"/>
    <property type="match status" value="1"/>
</dbReference>
<dbReference type="InterPro" id="IPR019734">
    <property type="entry name" value="TPR_rpt"/>
</dbReference>
<accession>A0A3D3R3H5</accession>
<dbReference type="InterPro" id="IPR011990">
    <property type="entry name" value="TPR-like_helical_dom_sf"/>
</dbReference>
<evidence type="ECO:0000313" key="5">
    <source>
        <dbReference type="Proteomes" id="UP000263642"/>
    </source>
</evidence>
<reference evidence="4 5" key="1">
    <citation type="journal article" date="2018" name="Nat. Biotechnol.">
        <title>A standardized bacterial taxonomy based on genome phylogeny substantially revises the tree of life.</title>
        <authorList>
            <person name="Parks D.H."/>
            <person name="Chuvochina M."/>
            <person name="Waite D.W."/>
            <person name="Rinke C."/>
            <person name="Skarshewski A."/>
            <person name="Chaumeil P.A."/>
            <person name="Hugenholtz P."/>
        </authorList>
    </citation>
    <scope>NUCLEOTIDE SEQUENCE [LARGE SCALE GENOMIC DNA]</scope>
    <source>
        <strain evidence="4">UBA9375</strain>
    </source>
</reference>
<dbReference type="Proteomes" id="UP000263642">
    <property type="component" value="Unassembled WGS sequence"/>
</dbReference>
<gene>
    <name evidence="4" type="ORF">DIT97_08780</name>
</gene>
<evidence type="ECO:0000256" key="1">
    <source>
        <dbReference type="ARBA" id="ARBA00022737"/>
    </source>
</evidence>
<proteinExistence type="predicted"/>
<sequence length="105" mass="11595">MSTPASLYDEAVKIYEGGNIEQAVEKLNEVLAMDESYTLAHSAIAVYYQKLGKFDEAIAHATKVTELEPDDHFSYLQLSVICQRCGRIQEAEDALAKAHSMGQGK</sequence>
<dbReference type="InterPro" id="IPR013105">
    <property type="entry name" value="TPR_2"/>
</dbReference>
<evidence type="ECO:0000256" key="2">
    <source>
        <dbReference type="ARBA" id="ARBA00022803"/>
    </source>
</evidence>
<dbReference type="EMBL" id="DQAY01000053">
    <property type="protein sequence ID" value="HCO23136.1"/>
    <property type="molecule type" value="Genomic_DNA"/>
</dbReference>
<dbReference type="AlphaFoldDB" id="A0A3D3R3H5"/>
<dbReference type="Gene3D" id="1.25.40.10">
    <property type="entry name" value="Tetratricopeptide repeat domain"/>
    <property type="match status" value="1"/>
</dbReference>
<name>A0A3D3R3H5_9PLAN</name>
<keyword evidence="1" id="KW-0677">Repeat</keyword>
<evidence type="ECO:0000256" key="3">
    <source>
        <dbReference type="PROSITE-ProRule" id="PRU00339"/>
    </source>
</evidence>
<dbReference type="Pfam" id="PF07719">
    <property type="entry name" value="TPR_2"/>
    <property type="match status" value="1"/>
</dbReference>
<feature type="repeat" description="TPR" evidence="3">
    <location>
        <begin position="38"/>
        <end position="71"/>
    </location>
</feature>
<evidence type="ECO:0000313" key="4">
    <source>
        <dbReference type="EMBL" id="HCO23136.1"/>
    </source>
</evidence>
<dbReference type="SMART" id="SM00028">
    <property type="entry name" value="TPR"/>
    <property type="match status" value="3"/>
</dbReference>
<dbReference type="SUPFAM" id="SSF48452">
    <property type="entry name" value="TPR-like"/>
    <property type="match status" value="1"/>
</dbReference>
<protein>
    <submittedName>
        <fullName evidence="4">Uncharacterized protein</fullName>
    </submittedName>
</protein>
<organism evidence="4 5">
    <name type="scientific">Gimesia maris</name>
    <dbReference type="NCBI Taxonomy" id="122"/>
    <lineage>
        <taxon>Bacteria</taxon>
        <taxon>Pseudomonadati</taxon>
        <taxon>Planctomycetota</taxon>
        <taxon>Planctomycetia</taxon>
        <taxon>Planctomycetales</taxon>
        <taxon>Planctomycetaceae</taxon>
        <taxon>Gimesia</taxon>
    </lineage>
</organism>
<comment type="caution">
    <text evidence="4">The sequence shown here is derived from an EMBL/GenBank/DDBJ whole genome shotgun (WGS) entry which is preliminary data.</text>
</comment>
<keyword evidence="2 3" id="KW-0802">TPR repeat</keyword>